<comment type="caution">
    <text evidence="2">The sequence shown here is derived from an EMBL/GenBank/DDBJ whole genome shotgun (WGS) entry which is preliminary data.</text>
</comment>
<dbReference type="EMBL" id="JABXOR010001260">
    <property type="protein sequence ID" value="NVP02459.1"/>
    <property type="molecule type" value="Genomic_DNA"/>
</dbReference>
<dbReference type="Proteomes" id="UP000533429">
    <property type="component" value="Unassembled WGS sequence"/>
</dbReference>
<gene>
    <name evidence="1" type="ORF">F6450_00940</name>
    <name evidence="2" type="ORF">HWA77_19790</name>
</gene>
<protein>
    <submittedName>
        <fullName evidence="2">Uncharacterized protein</fullName>
    </submittedName>
</protein>
<dbReference type="RefSeq" id="WP_106340382.1">
    <property type="nucleotide sequence ID" value="NZ_JABXOQ010000111.1"/>
</dbReference>
<evidence type="ECO:0000313" key="4">
    <source>
        <dbReference type="Proteomes" id="UP000533429"/>
    </source>
</evidence>
<reference evidence="1 3" key="1">
    <citation type="submission" date="2019-09" db="EMBL/GenBank/DDBJ databases">
        <title>Photobacterium damselae subsp. damselae CDC-2227-81, a human clinical isolate.</title>
        <authorList>
            <person name="Osorio C.R."/>
        </authorList>
    </citation>
    <scope>NUCLEOTIDE SEQUENCE [LARGE SCALE GENOMIC DNA]</scope>
    <source>
        <strain evidence="1 3">CDC-2227-81</strain>
    </source>
</reference>
<reference evidence="2 4" key="2">
    <citation type="submission" date="2020-06" db="EMBL/GenBank/DDBJ databases">
        <title>Photobacterium damselae subsp. damselae comparative genomics.</title>
        <authorList>
            <person name="Osorio C.R."/>
        </authorList>
    </citation>
    <scope>NUCLEOTIDE SEQUENCE [LARGE SCALE GENOMIC DNA]</scope>
    <source>
        <strain evidence="2 4">TW250/03</strain>
    </source>
</reference>
<evidence type="ECO:0000313" key="3">
    <source>
        <dbReference type="Proteomes" id="UP000480943"/>
    </source>
</evidence>
<sequence length="69" mass="7521">MNNENNGDFFVMLTTQNGGCTPLMFCPDLTTSEPVFATFSTESEAKEAAEDSVLGAMFGYEVFERGYGC</sequence>
<organism evidence="2 4">
    <name type="scientific">Photobacterium damselae subsp. damselae</name>
    <name type="common">Listonella damsela</name>
    <dbReference type="NCBI Taxonomy" id="85581"/>
    <lineage>
        <taxon>Bacteria</taxon>
        <taxon>Pseudomonadati</taxon>
        <taxon>Pseudomonadota</taxon>
        <taxon>Gammaproteobacteria</taxon>
        <taxon>Vibrionales</taxon>
        <taxon>Vibrionaceae</taxon>
        <taxon>Photobacterium</taxon>
    </lineage>
</organism>
<dbReference type="AlphaFoldDB" id="A0A7Y7QAM3"/>
<dbReference type="Proteomes" id="UP000480943">
    <property type="component" value="Unassembled WGS sequence"/>
</dbReference>
<name>A0A7Y7QAM3_PHODD</name>
<evidence type="ECO:0000313" key="1">
    <source>
        <dbReference type="EMBL" id="KAB1185689.1"/>
    </source>
</evidence>
<accession>A0A7Y7QAM3</accession>
<dbReference type="EMBL" id="VZUQ01000014">
    <property type="protein sequence ID" value="KAB1185689.1"/>
    <property type="molecule type" value="Genomic_DNA"/>
</dbReference>
<evidence type="ECO:0000313" key="2">
    <source>
        <dbReference type="EMBL" id="NVP02459.1"/>
    </source>
</evidence>
<proteinExistence type="predicted"/>